<organism evidence="1 2">
    <name type="scientific">Linnemannia elongata AG-77</name>
    <dbReference type="NCBI Taxonomy" id="1314771"/>
    <lineage>
        <taxon>Eukaryota</taxon>
        <taxon>Fungi</taxon>
        <taxon>Fungi incertae sedis</taxon>
        <taxon>Mucoromycota</taxon>
        <taxon>Mortierellomycotina</taxon>
        <taxon>Mortierellomycetes</taxon>
        <taxon>Mortierellales</taxon>
        <taxon>Mortierellaceae</taxon>
        <taxon>Linnemannia</taxon>
    </lineage>
</organism>
<evidence type="ECO:0000313" key="2">
    <source>
        <dbReference type="Proteomes" id="UP000078512"/>
    </source>
</evidence>
<accession>A0A197JZE9</accession>
<dbReference type="EMBL" id="KV442034">
    <property type="protein sequence ID" value="OAQ30605.1"/>
    <property type="molecule type" value="Genomic_DNA"/>
</dbReference>
<evidence type="ECO:0000313" key="1">
    <source>
        <dbReference type="EMBL" id="OAQ30605.1"/>
    </source>
</evidence>
<name>A0A197JZE9_9FUNG</name>
<protein>
    <submittedName>
        <fullName evidence="1">Uncharacterized protein</fullName>
    </submittedName>
</protein>
<reference evidence="1 2" key="1">
    <citation type="submission" date="2016-05" db="EMBL/GenBank/DDBJ databases">
        <title>Genome sequencing reveals origins of a unique bacterial endosymbiosis in the earliest lineages of terrestrial Fungi.</title>
        <authorList>
            <consortium name="DOE Joint Genome Institute"/>
            <person name="Uehling J."/>
            <person name="Gryganskyi A."/>
            <person name="Hameed K."/>
            <person name="Tschaplinski T."/>
            <person name="Misztal P."/>
            <person name="Wu S."/>
            <person name="Desiro A."/>
            <person name="Vande Pol N."/>
            <person name="Du Z.-Y."/>
            <person name="Zienkiewicz A."/>
            <person name="Zienkiewicz K."/>
            <person name="Morin E."/>
            <person name="Tisserant E."/>
            <person name="Splivallo R."/>
            <person name="Hainaut M."/>
            <person name="Henrissat B."/>
            <person name="Ohm R."/>
            <person name="Kuo A."/>
            <person name="Yan J."/>
            <person name="Lipzen A."/>
            <person name="Nolan M."/>
            <person name="Labutti K."/>
            <person name="Barry K."/>
            <person name="Goldstein A."/>
            <person name="Labbe J."/>
            <person name="Schadt C."/>
            <person name="Tuskan G."/>
            <person name="Grigoriev I."/>
            <person name="Martin F."/>
            <person name="Vilgalys R."/>
            <person name="Bonito G."/>
        </authorList>
    </citation>
    <scope>NUCLEOTIDE SEQUENCE [LARGE SCALE GENOMIC DNA]</scope>
    <source>
        <strain evidence="1 2">AG-77</strain>
    </source>
</reference>
<keyword evidence="2" id="KW-1185">Reference proteome</keyword>
<proteinExistence type="predicted"/>
<sequence>MRDNTHGPCISPFHASPPSPSFRSLPLLLSFFASVSVINPLSFSFSLAPLIPFPLLPPLSLRSVSVVFVYHRTKKSNNALLRYCRNLGSVMLCCHFHLLQCMLKPKTQHKKLQCTTQLCLLVCLLC</sequence>
<gene>
    <name evidence="1" type="ORF">K457DRAFT_436551</name>
</gene>
<dbReference type="AlphaFoldDB" id="A0A197JZE9"/>
<dbReference type="Proteomes" id="UP000078512">
    <property type="component" value="Unassembled WGS sequence"/>
</dbReference>